<dbReference type="HOGENOM" id="CLU_022148_4_0_1"/>
<evidence type="ECO:0000259" key="2">
    <source>
        <dbReference type="Pfam" id="PF16862"/>
    </source>
</evidence>
<reference evidence="4" key="1">
    <citation type="journal article" date="2015" name="BMC Genomics">
        <title>Genomic and transcriptomic analysis of the endophytic fungus Pestalotiopsis fici reveals its lifestyle and high potential for synthesis of natural products.</title>
        <authorList>
            <person name="Wang X."/>
            <person name="Zhang X."/>
            <person name="Liu L."/>
            <person name="Xiang M."/>
            <person name="Wang W."/>
            <person name="Sun X."/>
            <person name="Che Y."/>
            <person name="Guo L."/>
            <person name="Liu G."/>
            <person name="Guo L."/>
            <person name="Wang C."/>
            <person name="Yin W.B."/>
            <person name="Stadler M."/>
            <person name="Zhang X."/>
            <person name="Liu X."/>
        </authorList>
    </citation>
    <scope>NUCLEOTIDE SEQUENCE [LARGE SCALE GENOMIC DNA]</scope>
    <source>
        <strain evidence="4">W106-1 / CGMCC3.15140</strain>
    </source>
</reference>
<dbReference type="EMBL" id="KI912123">
    <property type="protein sequence ID" value="ETS73222.1"/>
    <property type="molecule type" value="Genomic_DNA"/>
</dbReference>
<dbReference type="InParanoid" id="W3WJC3"/>
<evidence type="ECO:0000256" key="1">
    <source>
        <dbReference type="SAM" id="SignalP"/>
    </source>
</evidence>
<dbReference type="GeneID" id="19280180"/>
<keyword evidence="4" id="KW-1185">Reference proteome</keyword>
<dbReference type="InterPro" id="IPR031728">
    <property type="entry name" value="GlcAase_C"/>
</dbReference>
<gene>
    <name evidence="3" type="ORF">PFICI_15167</name>
</gene>
<organism evidence="3 4">
    <name type="scientific">Pestalotiopsis fici (strain W106-1 / CGMCC3.15140)</name>
    <dbReference type="NCBI Taxonomy" id="1229662"/>
    <lineage>
        <taxon>Eukaryota</taxon>
        <taxon>Fungi</taxon>
        <taxon>Dikarya</taxon>
        <taxon>Ascomycota</taxon>
        <taxon>Pezizomycotina</taxon>
        <taxon>Sordariomycetes</taxon>
        <taxon>Xylariomycetidae</taxon>
        <taxon>Amphisphaeriales</taxon>
        <taxon>Sporocadaceae</taxon>
        <taxon>Pestalotiopsis</taxon>
    </lineage>
</organism>
<name>W3WJC3_PESFW</name>
<protein>
    <recommendedName>
        <fullName evidence="2">Beta-glucuronidase C-terminal domain-containing protein</fullName>
    </recommendedName>
</protein>
<dbReference type="AlphaFoldDB" id="W3WJC3"/>
<dbReference type="Gene3D" id="3.20.20.80">
    <property type="entry name" value="Glycosidases"/>
    <property type="match status" value="1"/>
</dbReference>
<dbReference type="Pfam" id="PF16862">
    <property type="entry name" value="Glyco_hydro_79C"/>
    <property type="match status" value="1"/>
</dbReference>
<feature type="chain" id="PRO_5004833450" description="Beta-glucuronidase C-terminal domain-containing protein" evidence="1">
    <location>
        <begin position="18"/>
        <end position="484"/>
    </location>
</feature>
<feature type="domain" description="Beta-glucuronidase C-terminal" evidence="2">
    <location>
        <begin position="377"/>
        <end position="480"/>
    </location>
</feature>
<accession>W3WJC3</accession>
<sequence>MALGIVTTIALSALVAAEVASAAVTFAVPSQALTGGLKYAPLDPAPVGISFEFFAYPSYFTNVTATNQCLANFQALTGTWPPIRIGGTTQDRALYDSTTSAYVVYTVASAADAPASLTFGSSFMTLANTYKGSVVLGLNRGKNNIDNTIAAAKIAVSAMGNLLAIELGNEPEYYTNDGQPIASGGWSPAIDAASQNNWDIRVGSAVNKAPIIQAGNSNDSPPTWGAAELIATENSTVKQYVKTYAHHNYPGGTVTSLMSHANIASNLHVFDADVTAALGQGKPYVFGETNSVSGGGAATVSPTFGAALWTLDYSLRATYSNISRTYFHHGTVGNCQYCFWGRYSMGAPYYGAYAATALLAKASYLTALDNGTTNYAAYVAYDSNKAPLRALLYNSDYYGGSGTRTTQPFVLTGLTASSVRAKRLTATSALSRQDQGQIPTFGGQSFTDGTCVVTGSETYETVAVSNGQASFTVSASEALVVYLQ</sequence>
<dbReference type="eggNOG" id="ENOG502R0IR">
    <property type="taxonomic scope" value="Eukaryota"/>
</dbReference>
<dbReference type="PANTHER" id="PTHR36183:SF3">
    <property type="entry name" value="BETA-GLUCURONIDASE C-TERMINAL DOMAIN-CONTAINING PROTEIN"/>
    <property type="match status" value="1"/>
</dbReference>
<proteinExistence type="predicted"/>
<dbReference type="InterPro" id="IPR017853">
    <property type="entry name" value="GH"/>
</dbReference>
<dbReference type="OrthoDB" id="2796951at2759"/>
<evidence type="ECO:0000313" key="4">
    <source>
        <dbReference type="Proteomes" id="UP000030651"/>
    </source>
</evidence>
<dbReference type="InterPro" id="IPR052974">
    <property type="entry name" value="GH79_Enzymes"/>
</dbReference>
<dbReference type="PANTHER" id="PTHR36183">
    <property type="entry name" value="BETA-GLUCURONIDASE"/>
    <property type="match status" value="1"/>
</dbReference>
<evidence type="ECO:0000313" key="3">
    <source>
        <dbReference type="EMBL" id="ETS73222.1"/>
    </source>
</evidence>
<dbReference type="KEGG" id="pfy:PFICI_15167"/>
<dbReference type="SUPFAM" id="SSF51445">
    <property type="entry name" value="(Trans)glycosidases"/>
    <property type="match status" value="1"/>
</dbReference>
<dbReference type="OMA" id="TGTWPPI"/>
<dbReference type="Proteomes" id="UP000030651">
    <property type="component" value="Unassembled WGS sequence"/>
</dbReference>
<feature type="signal peptide" evidence="1">
    <location>
        <begin position="1"/>
        <end position="17"/>
    </location>
</feature>
<dbReference type="RefSeq" id="XP_007841939.1">
    <property type="nucleotide sequence ID" value="XM_007843748.1"/>
</dbReference>
<keyword evidence="1" id="KW-0732">Signal</keyword>